<accession>A0AAX1MYB9</accession>
<dbReference type="InterPro" id="IPR025824">
    <property type="entry name" value="OB-fold_nuc-bd_dom"/>
</dbReference>
<organism evidence="8 9">
    <name type="scientific">Flammeovirga yaeyamensis</name>
    <dbReference type="NCBI Taxonomy" id="367791"/>
    <lineage>
        <taxon>Bacteria</taxon>
        <taxon>Pseudomonadati</taxon>
        <taxon>Bacteroidota</taxon>
        <taxon>Cytophagia</taxon>
        <taxon>Cytophagales</taxon>
        <taxon>Flammeovirgaceae</taxon>
        <taxon>Flammeovirga</taxon>
    </lineage>
</organism>
<dbReference type="GO" id="GO:0008855">
    <property type="term" value="F:exodeoxyribonuclease VII activity"/>
    <property type="evidence" value="ECO:0007669"/>
    <property type="project" value="UniProtKB-UniRule"/>
</dbReference>
<evidence type="ECO:0000256" key="4">
    <source>
        <dbReference type="ARBA" id="ARBA00022839"/>
    </source>
</evidence>
<evidence type="ECO:0000256" key="3">
    <source>
        <dbReference type="ARBA" id="ARBA00022801"/>
    </source>
</evidence>
<reference evidence="8 9" key="1">
    <citation type="submission" date="2021-05" db="EMBL/GenBank/DDBJ databases">
        <title>Comparative genomic studies on the polysaccharide-degrading batcterial strains of the Flammeovirga genus.</title>
        <authorList>
            <person name="Zewei F."/>
            <person name="Zheng Z."/>
            <person name="Yu L."/>
            <person name="Ruyue G."/>
            <person name="Yanhong M."/>
            <person name="Yuanyuan C."/>
            <person name="Jingyan G."/>
            <person name="Wenjun H."/>
        </authorList>
    </citation>
    <scope>NUCLEOTIDE SEQUENCE [LARGE SCALE GENOMIC DNA]</scope>
    <source>
        <strain evidence="8 9">NBRC:100898</strain>
    </source>
</reference>
<evidence type="ECO:0000256" key="5">
    <source>
        <dbReference type="RuleBase" id="RU004355"/>
    </source>
</evidence>
<dbReference type="Pfam" id="PF02601">
    <property type="entry name" value="Exonuc_VII_L"/>
    <property type="match status" value="1"/>
</dbReference>
<evidence type="ECO:0000259" key="6">
    <source>
        <dbReference type="Pfam" id="PF02601"/>
    </source>
</evidence>
<evidence type="ECO:0000313" key="8">
    <source>
        <dbReference type="EMBL" id="QWG00222.1"/>
    </source>
</evidence>
<evidence type="ECO:0000313" key="9">
    <source>
        <dbReference type="Proteomes" id="UP000678679"/>
    </source>
</evidence>
<comment type="similarity">
    <text evidence="5">Belongs to the XseA family.</text>
</comment>
<sequence>MMSGNRPIYKLSRLNESIAKKIGEIDQSFWIKVEISNVSIRNGHVHLEIIEKDDKQIIAKQQANIWSQSYLALKKRLGDDVFDEIIKRGSSVVIEINIQFHSIYGLSLNVIDIDENHSLGELERLRRLAIQRLASAGLIDKQKLLKIPLVFERIAIISSPKAAGYEDFMKQLRNNDFGYQFTIKLFDSEVQGSNATKSIIKQIHTIQALDEKYDAICIIRGGGSKTDLLAFDNFDIGEAIALCTLPVITGIGHERDESIADIVANRKEKTPTAAAQFIISRNFNFEQNLMLSFDSISNNLKNRIQFEQKQIELAESRVLPKFDKYLYMHHHRIEKFDYEIRGTIKSKVDDEHSQLKQLNQSIKDTSKGQVRRENQRLSYQKDVLKRNFDNTISNQHMLLERSKIRYQDVNFLLKRKINNFEHLSDNISSLFKSNIKSALHQLDIIELKVESNNPEKIIDKGYTMTLREGKLLKKEDLKEGEKIQTIGKGFKIESLVNKID</sequence>
<dbReference type="PANTHER" id="PTHR30008:SF0">
    <property type="entry name" value="EXODEOXYRIBONUCLEASE 7 LARGE SUBUNIT"/>
    <property type="match status" value="1"/>
</dbReference>
<feature type="domain" description="Exonuclease VII large subunit C-terminal" evidence="6">
    <location>
        <begin position="138"/>
        <end position="486"/>
    </location>
</feature>
<keyword evidence="2 5" id="KW-0540">Nuclease</keyword>
<dbReference type="EMBL" id="CP076132">
    <property type="protein sequence ID" value="QWG00222.1"/>
    <property type="molecule type" value="Genomic_DNA"/>
</dbReference>
<dbReference type="Proteomes" id="UP000678679">
    <property type="component" value="Chromosome 1"/>
</dbReference>
<evidence type="ECO:0000256" key="1">
    <source>
        <dbReference type="ARBA" id="ARBA00022490"/>
    </source>
</evidence>
<dbReference type="InterPro" id="IPR003753">
    <property type="entry name" value="Exonuc_VII_L"/>
</dbReference>
<dbReference type="GO" id="GO:0005737">
    <property type="term" value="C:cytoplasm"/>
    <property type="evidence" value="ECO:0007669"/>
    <property type="project" value="UniProtKB-SubCell"/>
</dbReference>
<dbReference type="GO" id="GO:0009318">
    <property type="term" value="C:exodeoxyribonuclease VII complex"/>
    <property type="evidence" value="ECO:0007669"/>
    <property type="project" value="UniProtKB-UniRule"/>
</dbReference>
<protein>
    <recommendedName>
        <fullName evidence="5">Exodeoxyribonuclease 7 large subunit</fullName>
        <ecNumber evidence="5">3.1.11.6</ecNumber>
    </recommendedName>
</protein>
<gene>
    <name evidence="8" type="primary">xseA</name>
    <name evidence="8" type="ORF">KMW28_11220</name>
</gene>
<dbReference type="InterPro" id="IPR020579">
    <property type="entry name" value="Exonuc_VII_lsu_C"/>
</dbReference>
<keyword evidence="1" id="KW-0963">Cytoplasm</keyword>
<evidence type="ECO:0000259" key="7">
    <source>
        <dbReference type="Pfam" id="PF13742"/>
    </source>
</evidence>
<keyword evidence="9" id="KW-1185">Reference proteome</keyword>
<dbReference type="GO" id="GO:0006308">
    <property type="term" value="P:DNA catabolic process"/>
    <property type="evidence" value="ECO:0007669"/>
    <property type="project" value="UniProtKB-UniRule"/>
</dbReference>
<comment type="subcellular location">
    <subcellularLocation>
        <location evidence="5">Cytoplasm</location>
    </subcellularLocation>
</comment>
<dbReference type="NCBIfam" id="TIGR00237">
    <property type="entry name" value="xseA"/>
    <property type="match status" value="1"/>
</dbReference>
<dbReference type="PANTHER" id="PTHR30008">
    <property type="entry name" value="EXODEOXYRIBONUCLEASE 7 LARGE SUBUNIT"/>
    <property type="match status" value="1"/>
</dbReference>
<dbReference type="KEGG" id="fya:KMW28_11220"/>
<dbReference type="RefSeq" id="WP_169663338.1">
    <property type="nucleotide sequence ID" value="NZ_CP076132.1"/>
</dbReference>
<proteinExistence type="inferred from homology"/>
<keyword evidence="3 5" id="KW-0378">Hydrolase</keyword>
<feature type="domain" description="OB-fold nucleic acid binding" evidence="7">
    <location>
        <begin position="9"/>
        <end position="113"/>
    </location>
</feature>
<keyword evidence="4 5" id="KW-0269">Exonuclease</keyword>
<comment type="catalytic activity">
    <reaction evidence="5">
        <text>Exonucleolytic cleavage in either 5'- to 3'- or 3'- to 5'-direction to yield nucleoside 5'-phosphates.</text>
        <dbReference type="EC" id="3.1.11.6"/>
    </reaction>
</comment>
<dbReference type="GO" id="GO:0003676">
    <property type="term" value="F:nucleic acid binding"/>
    <property type="evidence" value="ECO:0007669"/>
    <property type="project" value="InterPro"/>
</dbReference>
<name>A0AAX1MYB9_9BACT</name>
<dbReference type="Pfam" id="PF13742">
    <property type="entry name" value="tRNA_anti_2"/>
    <property type="match status" value="1"/>
</dbReference>
<dbReference type="AlphaFoldDB" id="A0AAX1MYB9"/>
<dbReference type="CDD" id="cd04489">
    <property type="entry name" value="ExoVII_LU_OBF"/>
    <property type="match status" value="1"/>
</dbReference>
<evidence type="ECO:0000256" key="2">
    <source>
        <dbReference type="ARBA" id="ARBA00022722"/>
    </source>
</evidence>
<dbReference type="EC" id="3.1.11.6" evidence="5"/>